<organism evidence="3 4">
    <name type="scientific">Alkaliphilus oremlandii (strain OhILAs)</name>
    <name type="common">Clostridium oremlandii (strain OhILAs)</name>
    <dbReference type="NCBI Taxonomy" id="350688"/>
    <lineage>
        <taxon>Bacteria</taxon>
        <taxon>Bacillati</taxon>
        <taxon>Bacillota</taxon>
        <taxon>Clostridia</taxon>
        <taxon>Peptostreptococcales</taxon>
        <taxon>Natronincolaceae</taxon>
        <taxon>Alkaliphilus</taxon>
    </lineage>
</organism>
<reference evidence="4" key="1">
    <citation type="submission" date="2007-10" db="EMBL/GenBank/DDBJ databases">
        <title>Complete genome of Alkaliphilus oremlandii OhILAs.</title>
        <authorList>
            <person name="Copeland A."/>
            <person name="Lucas S."/>
            <person name="Lapidus A."/>
            <person name="Barry K."/>
            <person name="Detter J.C."/>
            <person name="Glavina del Rio T."/>
            <person name="Hammon N."/>
            <person name="Israni S."/>
            <person name="Dalin E."/>
            <person name="Tice H."/>
            <person name="Pitluck S."/>
            <person name="Chain P."/>
            <person name="Malfatti S."/>
            <person name="Shin M."/>
            <person name="Vergez L."/>
            <person name="Schmutz J."/>
            <person name="Larimer F."/>
            <person name="Land M."/>
            <person name="Hauser L."/>
            <person name="Kyrpides N."/>
            <person name="Mikhailova N."/>
            <person name="Stolz J.F."/>
            <person name="Dawson A."/>
            <person name="Fisher E."/>
            <person name="Crable B."/>
            <person name="Perera E."/>
            <person name="Lisak J."/>
            <person name="Ranganathan M."/>
            <person name="Basu P."/>
            <person name="Richardson P."/>
        </authorList>
    </citation>
    <scope>NUCLEOTIDE SEQUENCE [LARGE SCALE GENOMIC DNA]</scope>
    <source>
        <strain evidence="4">OhILAs</strain>
    </source>
</reference>
<proteinExistence type="predicted"/>
<accession>A8MGU0</accession>
<dbReference type="Gene3D" id="1.10.10.1100">
    <property type="entry name" value="BFD-like [2Fe-2S]-binding domain"/>
    <property type="match status" value="1"/>
</dbReference>
<dbReference type="KEGG" id="aoe:Clos_1088"/>
<dbReference type="Pfam" id="PF18423">
    <property type="entry name" value="zf_CopZ"/>
    <property type="match status" value="1"/>
</dbReference>
<evidence type="ECO:0000313" key="3">
    <source>
        <dbReference type="EMBL" id="ABW18634.1"/>
    </source>
</evidence>
<name>A8MGU0_ALKOO</name>
<feature type="domain" description="CopZ zinc binding" evidence="2">
    <location>
        <begin position="1"/>
        <end position="42"/>
    </location>
</feature>
<dbReference type="OrthoDB" id="95698at2"/>
<dbReference type="InterPro" id="IPR040890">
    <property type="entry name" value="Znf_CopZ"/>
</dbReference>
<dbReference type="Proteomes" id="UP000000269">
    <property type="component" value="Chromosome"/>
</dbReference>
<dbReference type="eggNOG" id="COG2906">
    <property type="taxonomic scope" value="Bacteria"/>
</dbReference>
<evidence type="ECO:0000259" key="2">
    <source>
        <dbReference type="Pfam" id="PF18423"/>
    </source>
</evidence>
<keyword evidence="4" id="KW-1185">Reference proteome</keyword>
<sequence length="118" mass="13559">MVIENLIPQVEDDNYYLCLSEKCDIVYYSSNSDFHIEKEQIKVPIWFKEDANPKYICYCNRVTEENIVNAIRNEGARNIKDIIKLTGAMKNGKCEINHPTGKCCSPIIQETIDRALGI</sequence>
<dbReference type="CDD" id="cd10141">
    <property type="entry name" value="CopZ-like_Fer2_BFD-like"/>
    <property type="match status" value="1"/>
</dbReference>
<gene>
    <name evidence="3" type="ordered locus">Clos_1088</name>
</gene>
<dbReference type="AlphaFoldDB" id="A8MGU0"/>
<feature type="domain" description="BFD-like [2Fe-2S]-binding" evidence="1">
    <location>
        <begin position="55"/>
        <end position="94"/>
    </location>
</feature>
<dbReference type="EMBL" id="CP000853">
    <property type="protein sequence ID" value="ABW18634.1"/>
    <property type="molecule type" value="Genomic_DNA"/>
</dbReference>
<dbReference type="HOGENOM" id="CLU_115326_1_0_9"/>
<dbReference type="InterPro" id="IPR007419">
    <property type="entry name" value="BFD-like_2Fe2S-bd_dom"/>
</dbReference>
<dbReference type="Pfam" id="PF04324">
    <property type="entry name" value="Fer2_BFD"/>
    <property type="match status" value="1"/>
</dbReference>
<dbReference type="Gene3D" id="2.20.25.270">
    <property type="match status" value="1"/>
</dbReference>
<protein>
    <submittedName>
        <fullName evidence="3">BFD domain protein (2Fe-2S)-binding domain protein</fullName>
    </submittedName>
</protein>
<evidence type="ECO:0000259" key="1">
    <source>
        <dbReference type="Pfam" id="PF04324"/>
    </source>
</evidence>
<evidence type="ECO:0000313" key="4">
    <source>
        <dbReference type="Proteomes" id="UP000000269"/>
    </source>
</evidence>
<dbReference type="InterPro" id="IPR041854">
    <property type="entry name" value="BFD-like_2Fe2S-bd_dom_sf"/>
</dbReference>
<dbReference type="STRING" id="350688.Clos_1088"/>